<dbReference type="SUPFAM" id="SSF51735">
    <property type="entry name" value="NAD(P)-binding Rossmann-fold domains"/>
    <property type="match status" value="1"/>
</dbReference>
<dbReference type="AlphaFoldDB" id="A0A9W7ZX41"/>
<evidence type="ECO:0000313" key="2">
    <source>
        <dbReference type="Proteomes" id="UP001150569"/>
    </source>
</evidence>
<feature type="non-terminal residue" evidence="1">
    <location>
        <position position="1"/>
    </location>
</feature>
<comment type="caution">
    <text evidence="1">The sequence shown here is derived from an EMBL/GenBank/DDBJ whole genome shotgun (WGS) entry which is preliminary data.</text>
</comment>
<keyword evidence="2" id="KW-1185">Reference proteome</keyword>
<evidence type="ECO:0000313" key="1">
    <source>
        <dbReference type="EMBL" id="KAJ1913470.1"/>
    </source>
</evidence>
<dbReference type="OrthoDB" id="10254221at2759"/>
<name>A0A9W7ZX41_9FUNG</name>
<organism evidence="1 2">
    <name type="scientific">Tieghemiomyces parasiticus</name>
    <dbReference type="NCBI Taxonomy" id="78921"/>
    <lineage>
        <taxon>Eukaryota</taxon>
        <taxon>Fungi</taxon>
        <taxon>Fungi incertae sedis</taxon>
        <taxon>Zoopagomycota</taxon>
        <taxon>Kickxellomycotina</taxon>
        <taxon>Dimargaritomycetes</taxon>
        <taxon>Dimargaritales</taxon>
        <taxon>Dimargaritaceae</taxon>
        <taxon>Tieghemiomyces</taxon>
    </lineage>
</organism>
<proteinExistence type="predicted"/>
<dbReference type="InterPro" id="IPR036291">
    <property type="entry name" value="NAD(P)-bd_dom_sf"/>
</dbReference>
<protein>
    <submittedName>
        <fullName evidence="1">Uncharacterized protein</fullName>
    </submittedName>
</protein>
<dbReference type="EMBL" id="JANBPT010000749">
    <property type="protein sequence ID" value="KAJ1913470.1"/>
    <property type="molecule type" value="Genomic_DNA"/>
</dbReference>
<sequence length="391" mass="43523">TMNPDTKITLCVTGCDDWLGYAFVAGLNNGAGRQHVRRIYAGVIDENRQYTQWLKDEPNVEVFSYDENRTDKLDHYCKEADAVVIVPTLIHHEQHLGDGDGDQDSRHKDVPPSVRAVLESMRQNHVHCASLVSYVNVDQAKGPHLAQIAATERAFVKCMKSTRKFTVGDIGFAEGGHYVGCGQIIRASLPMEHLYLFQDVIRDDQAITLPVTDQEFVPVTMMDVTEGLVNLIYRNLHPPSHHNEALPPGWALGQPTGHQSAATFPGYETGSTGFRHADCGCGDGDKDKHRIINFTGPKSLTGSRLAEEASHALGIHYDFRVIKLDDMRNYLMQKGLLRDAEAACLVELYEELVIPGRMAKVIPDLQHALDRKPSGAAAFWKFNGNDFKPKH</sequence>
<reference evidence="1" key="1">
    <citation type="submission" date="2022-07" db="EMBL/GenBank/DDBJ databases">
        <title>Phylogenomic reconstructions and comparative analyses of Kickxellomycotina fungi.</title>
        <authorList>
            <person name="Reynolds N.K."/>
            <person name="Stajich J.E."/>
            <person name="Barry K."/>
            <person name="Grigoriev I.V."/>
            <person name="Crous P."/>
            <person name="Smith M.E."/>
        </authorList>
    </citation>
    <scope>NUCLEOTIDE SEQUENCE</scope>
    <source>
        <strain evidence="1">RSA 861</strain>
    </source>
</reference>
<accession>A0A9W7ZX41</accession>
<dbReference type="Proteomes" id="UP001150569">
    <property type="component" value="Unassembled WGS sequence"/>
</dbReference>
<gene>
    <name evidence="1" type="ORF">IWQ60_009198</name>
</gene>
<dbReference type="Gene3D" id="3.40.50.720">
    <property type="entry name" value="NAD(P)-binding Rossmann-like Domain"/>
    <property type="match status" value="1"/>
</dbReference>